<feature type="domain" description="ParB-like N-terminal" evidence="1">
    <location>
        <begin position="7"/>
        <end position="54"/>
    </location>
</feature>
<evidence type="ECO:0000259" key="1">
    <source>
        <dbReference type="Pfam" id="PF02195"/>
    </source>
</evidence>
<reference evidence="2" key="1">
    <citation type="journal article" date="2015" name="Nature">
        <title>Complex archaea that bridge the gap between prokaryotes and eukaryotes.</title>
        <authorList>
            <person name="Spang A."/>
            <person name="Saw J.H."/>
            <person name="Jorgensen S.L."/>
            <person name="Zaremba-Niedzwiedzka K."/>
            <person name="Martijn J."/>
            <person name="Lind A.E."/>
            <person name="van Eijk R."/>
            <person name="Schleper C."/>
            <person name="Guy L."/>
            <person name="Ettema T.J."/>
        </authorList>
    </citation>
    <scope>NUCLEOTIDE SEQUENCE</scope>
</reference>
<dbReference type="Gene3D" id="3.90.1530.10">
    <property type="entry name" value="Conserved hypothetical protein from pyrococcus furiosus pfu- 392566-001, ParB domain"/>
    <property type="match status" value="1"/>
</dbReference>
<feature type="non-terminal residue" evidence="2">
    <location>
        <position position="55"/>
    </location>
</feature>
<organism evidence="2">
    <name type="scientific">marine sediment metagenome</name>
    <dbReference type="NCBI Taxonomy" id="412755"/>
    <lineage>
        <taxon>unclassified sequences</taxon>
        <taxon>metagenomes</taxon>
        <taxon>ecological metagenomes</taxon>
    </lineage>
</organism>
<dbReference type="AlphaFoldDB" id="A0A0F9KQ84"/>
<dbReference type="InterPro" id="IPR036086">
    <property type="entry name" value="ParB/Sulfiredoxin_sf"/>
</dbReference>
<accession>A0A0F9KQ84</accession>
<comment type="caution">
    <text evidence="2">The sequence shown here is derived from an EMBL/GenBank/DDBJ whole genome shotgun (WGS) entry which is preliminary data.</text>
</comment>
<sequence length="55" mass="6390">MSTLSRKSFQEIDIALIKPPETSVRFEIPQERIRELAESIREQGLLQPIILRKKG</sequence>
<proteinExistence type="predicted"/>
<dbReference type="SUPFAM" id="SSF110849">
    <property type="entry name" value="ParB/Sulfiredoxin"/>
    <property type="match status" value="1"/>
</dbReference>
<protein>
    <recommendedName>
        <fullName evidence="1">ParB-like N-terminal domain-containing protein</fullName>
    </recommendedName>
</protein>
<name>A0A0F9KQ84_9ZZZZ</name>
<gene>
    <name evidence="2" type="ORF">LCGC14_1607230</name>
</gene>
<dbReference type="InterPro" id="IPR003115">
    <property type="entry name" value="ParB_N"/>
</dbReference>
<dbReference type="Pfam" id="PF02195">
    <property type="entry name" value="ParB_N"/>
    <property type="match status" value="1"/>
</dbReference>
<dbReference type="EMBL" id="LAZR01012967">
    <property type="protein sequence ID" value="KKM24233.1"/>
    <property type="molecule type" value="Genomic_DNA"/>
</dbReference>
<evidence type="ECO:0000313" key="2">
    <source>
        <dbReference type="EMBL" id="KKM24233.1"/>
    </source>
</evidence>